<dbReference type="CDD" id="cd07731">
    <property type="entry name" value="ComA-like_MBL-fold"/>
    <property type="match status" value="1"/>
</dbReference>
<dbReference type="NCBIfam" id="TIGR00360">
    <property type="entry name" value="ComEC_N-term"/>
    <property type="match status" value="1"/>
</dbReference>
<dbReference type="InterPro" id="IPR001279">
    <property type="entry name" value="Metallo-B-lactamas"/>
</dbReference>
<evidence type="ECO:0000256" key="2">
    <source>
        <dbReference type="ARBA" id="ARBA00022475"/>
    </source>
</evidence>
<evidence type="ECO:0000313" key="9">
    <source>
        <dbReference type="Proteomes" id="UP000243232"/>
    </source>
</evidence>
<keyword evidence="5 6" id="KW-0472">Membrane</keyword>
<evidence type="ECO:0000256" key="3">
    <source>
        <dbReference type="ARBA" id="ARBA00022692"/>
    </source>
</evidence>
<dbReference type="SMART" id="SM00849">
    <property type="entry name" value="Lactamase_B"/>
    <property type="match status" value="1"/>
</dbReference>
<dbReference type="Pfam" id="PF13567">
    <property type="entry name" value="DUF4131"/>
    <property type="match status" value="1"/>
</dbReference>
<feature type="domain" description="Metallo-beta-lactamase" evidence="7">
    <location>
        <begin position="502"/>
        <end position="684"/>
    </location>
</feature>
<feature type="transmembrane region" description="Helical" evidence="6">
    <location>
        <begin position="387"/>
        <end position="409"/>
    </location>
</feature>
<evidence type="ECO:0000256" key="6">
    <source>
        <dbReference type="SAM" id="Phobius"/>
    </source>
</evidence>
<feature type="transmembrane region" description="Helical" evidence="6">
    <location>
        <begin position="355"/>
        <end position="375"/>
    </location>
</feature>
<keyword evidence="9" id="KW-1185">Reference proteome</keyword>
<dbReference type="SUPFAM" id="SSF56281">
    <property type="entry name" value="Metallo-hydrolase/oxidoreductase"/>
    <property type="match status" value="1"/>
</dbReference>
<feature type="transmembrane region" description="Helical" evidence="6">
    <location>
        <begin position="299"/>
        <end position="318"/>
    </location>
</feature>
<dbReference type="InterPro" id="IPR004477">
    <property type="entry name" value="ComEC_N"/>
</dbReference>
<keyword evidence="3 6" id="KW-0812">Transmembrane</keyword>
<dbReference type="PANTHER" id="PTHR30619">
    <property type="entry name" value="DNA INTERNALIZATION/COMPETENCE PROTEIN COMEC/REC2"/>
    <property type="match status" value="1"/>
</dbReference>
<dbReference type="OrthoDB" id="9761531at2"/>
<dbReference type="AlphaFoldDB" id="A0A1H2GE59"/>
<feature type="transmembrane region" description="Helical" evidence="6">
    <location>
        <begin position="324"/>
        <end position="343"/>
    </location>
</feature>
<evidence type="ECO:0000256" key="1">
    <source>
        <dbReference type="ARBA" id="ARBA00004651"/>
    </source>
</evidence>
<name>A0A1H2GE59_9PSED</name>
<dbReference type="InterPro" id="IPR035681">
    <property type="entry name" value="ComA-like_MBL"/>
</dbReference>
<evidence type="ECO:0000256" key="4">
    <source>
        <dbReference type="ARBA" id="ARBA00022989"/>
    </source>
</evidence>
<dbReference type="PANTHER" id="PTHR30619:SF1">
    <property type="entry name" value="RECOMBINATION PROTEIN 2"/>
    <property type="match status" value="1"/>
</dbReference>
<dbReference type="RefSeq" id="WP_090195044.1">
    <property type="nucleotide sequence ID" value="NZ_LT629785.1"/>
</dbReference>
<comment type="subcellular location">
    <subcellularLocation>
        <location evidence="1">Cell membrane</location>
        <topology evidence="1">Multi-pass membrane protein</topology>
    </subcellularLocation>
</comment>
<keyword evidence="2" id="KW-1003">Cell membrane</keyword>
<proteinExistence type="predicted"/>
<protein>
    <submittedName>
        <fullName evidence="8">Competence protein ComEC</fullName>
    </submittedName>
</protein>
<gene>
    <name evidence="8" type="ORF">SAMN05216296_2224</name>
</gene>
<reference evidence="9" key="1">
    <citation type="submission" date="2016-10" db="EMBL/GenBank/DDBJ databases">
        <authorList>
            <person name="Varghese N."/>
            <person name="Submissions S."/>
        </authorList>
    </citation>
    <scope>NUCLEOTIDE SEQUENCE [LARGE SCALE GENOMIC DNA]</scope>
    <source>
        <strain evidence="9">DSM 17875</strain>
    </source>
</reference>
<accession>A0A1H2GE59</accession>
<evidence type="ECO:0000259" key="7">
    <source>
        <dbReference type="SMART" id="SM00849"/>
    </source>
</evidence>
<dbReference type="InterPro" id="IPR004797">
    <property type="entry name" value="Competence_ComEC/Rec2"/>
</dbReference>
<feature type="transmembrane region" description="Helical" evidence="6">
    <location>
        <begin position="256"/>
        <end position="278"/>
    </location>
</feature>
<dbReference type="Gene3D" id="3.60.15.10">
    <property type="entry name" value="Ribonuclease Z/Hydroxyacylglutathione hydrolase-like"/>
    <property type="match status" value="1"/>
</dbReference>
<dbReference type="InterPro" id="IPR025405">
    <property type="entry name" value="DUF4131"/>
</dbReference>
<dbReference type="InterPro" id="IPR052159">
    <property type="entry name" value="Competence_DNA_uptake"/>
</dbReference>
<dbReference type="EMBL" id="LT629785">
    <property type="protein sequence ID" value="SDU17711.1"/>
    <property type="molecule type" value="Genomic_DNA"/>
</dbReference>
<dbReference type="GO" id="GO:0005886">
    <property type="term" value="C:plasma membrane"/>
    <property type="evidence" value="ECO:0007669"/>
    <property type="project" value="UniProtKB-SubCell"/>
</dbReference>
<feature type="transmembrane region" description="Helical" evidence="6">
    <location>
        <begin position="448"/>
        <end position="467"/>
    </location>
</feature>
<sequence>MRTGLLALAAGLLLLRFLPALPPAWLLLLPVAGLMLLPFRSYPLAFFLFGFSWACLSAQAALDERLAPALDGRTLWLEGQIVGLPEQADGAQRFQLEAVSSRRHALPERLRLGWYGAPQVHAGERWRLAVKLKRPRGLVNPHAFDYEAWLLAQRIGATGTVKAGHLLQPASGAASWRDALRARLLQSPAQGRSGTIAALVLGDDTGLSAADWRVLQDTGTVHLLVISGQHIVLLAGLLYALVAGLARLGWWPQRLPWLPCACALAFAGALGYGLLAGFEVPVRRACVMLAVVLLWRLRFRHLGVWTPLLLALNAVLLVEPLASLQAGFWLSFVAVALLALVFSGRLGRWTWWQSWWRAQWAMTLGLFPVLLALNLPVSFSAPLANLLAVPWVSVLVVPLALLGTLLLPLPWIGDALLWLAGGLLVVLFEVLGKLASLWPAWVLSAPPLWAWLSGVAGALVLLLPAGVPLRGLGLALLLPMLWPPLQHPLPGQARVLVLDVGQGSAVLVQTAEHALLYDAGPRNGGFDQGARTVLPVLRHLGVNRLDQLLLSHADSDHSGGAEAVFSGMPVSAVFSGEATELPLMLGARPCAEDASWSWDGVEFRLWRWQQAPEGNPASCILRVSAGGESVLLTGDIDQAAELALLQSGWPLRSDWLLAPHHGSRSSSSLAFLKAVQAHAVVISRGNHNPYGHPHPQILARYRQQQLQIHDTVEDGALWIELGSRDAAHGMRNEARFWREK</sequence>
<feature type="transmembrane region" description="Helical" evidence="6">
    <location>
        <begin position="231"/>
        <end position="250"/>
    </location>
</feature>
<organism evidence="8 9">
    <name type="scientific">Pseudomonas pohangensis</name>
    <dbReference type="NCBI Taxonomy" id="364197"/>
    <lineage>
        <taxon>Bacteria</taxon>
        <taxon>Pseudomonadati</taxon>
        <taxon>Pseudomonadota</taxon>
        <taxon>Gammaproteobacteria</taxon>
        <taxon>Pseudomonadales</taxon>
        <taxon>Pseudomonadaceae</taxon>
        <taxon>Pseudomonas</taxon>
    </lineage>
</organism>
<dbReference type="Pfam" id="PF00753">
    <property type="entry name" value="Lactamase_B"/>
    <property type="match status" value="1"/>
</dbReference>
<dbReference type="GO" id="GO:0030420">
    <property type="term" value="P:establishment of competence for transformation"/>
    <property type="evidence" value="ECO:0007669"/>
    <property type="project" value="InterPro"/>
</dbReference>
<evidence type="ECO:0000313" key="8">
    <source>
        <dbReference type="EMBL" id="SDU17711.1"/>
    </source>
</evidence>
<feature type="transmembrane region" description="Helical" evidence="6">
    <location>
        <begin position="416"/>
        <end position="436"/>
    </location>
</feature>
<dbReference type="Pfam" id="PF03772">
    <property type="entry name" value="Competence"/>
    <property type="match status" value="1"/>
</dbReference>
<feature type="transmembrane region" description="Helical" evidence="6">
    <location>
        <begin position="44"/>
        <end position="62"/>
    </location>
</feature>
<dbReference type="STRING" id="364197.SAMN05216296_2224"/>
<dbReference type="InterPro" id="IPR036866">
    <property type="entry name" value="RibonucZ/Hydroxyglut_hydro"/>
</dbReference>
<dbReference type="Proteomes" id="UP000243232">
    <property type="component" value="Chromosome I"/>
</dbReference>
<keyword evidence="4 6" id="KW-1133">Transmembrane helix</keyword>
<evidence type="ECO:0000256" key="5">
    <source>
        <dbReference type="ARBA" id="ARBA00023136"/>
    </source>
</evidence>
<dbReference type="NCBIfam" id="TIGR00361">
    <property type="entry name" value="ComEC_Rec2"/>
    <property type="match status" value="1"/>
</dbReference>